<proteinExistence type="predicted"/>
<dbReference type="RefSeq" id="YP_009624198.1">
    <property type="nucleotide sequence ID" value="NC_042117.1"/>
</dbReference>
<keyword evidence="2" id="KW-1185">Reference proteome</keyword>
<reference evidence="1 2" key="1">
    <citation type="submission" date="2018-02" db="EMBL/GenBank/DDBJ databases">
        <authorList>
            <person name="Ashman T.L."/>
            <person name="Iles K.S."/>
            <person name="Zack K.M."/>
            <person name="Garlena R.A."/>
            <person name="Russell D.A."/>
            <person name="Pope W.H."/>
            <person name="Jacobs-Sera D."/>
            <person name="Hatfull G.F."/>
        </authorList>
    </citation>
    <scope>NUCLEOTIDE SEQUENCE [LARGE SCALE GENOMIC DNA]</scope>
</reference>
<evidence type="ECO:0000313" key="1">
    <source>
        <dbReference type="EMBL" id="AVJ49804.1"/>
    </source>
</evidence>
<dbReference type="EMBL" id="MG925343">
    <property type="protein sequence ID" value="AVJ49804.1"/>
    <property type="molecule type" value="Genomic_DNA"/>
</dbReference>
<name>A0A2P1CF21_9CAUD</name>
<dbReference type="Proteomes" id="UP000241292">
    <property type="component" value="Segment"/>
</dbReference>
<dbReference type="GeneID" id="40101038"/>
<evidence type="ECO:0000313" key="2">
    <source>
        <dbReference type="Proteomes" id="UP000241292"/>
    </source>
</evidence>
<sequence length="79" mass="8573">MENTRLKLTGTTWSELLGAVTPTVIIVPGGERFRWDESVGSYCSESSGAGLYIEPSDADGTITPDSYYELPVIEEENNG</sequence>
<protein>
    <submittedName>
        <fullName evidence="1">Uncharacterized protein</fullName>
    </submittedName>
</protein>
<gene>
    <name evidence="1" type="primary">57</name>
    <name evidence="1" type="ORF">PBI_GOLDEN_57</name>
</gene>
<organism evidence="1 2">
    <name type="scientific">Microbacterium phage Golden</name>
    <dbReference type="NCBI Taxonomy" id="2099624"/>
    <lineage>
        <taxon>Viruses</taxon>
        <taxon>Duplodnaviria</taxon>
        <taxon>Heunggongvirae</taxon>
        <taxon>Uroviricota</taxon>
        <taxon>Caudoviricetes</taxon>
        <taxon>Kojivirus</taxon>
        <taxon>Kojivirus golden</taxon>
    </lineage>
</organism>
<accession>A0A2P1CF21</accession>
<dbReference type="OrthoDB" id="29056at10239"/>
<dbReference type="KEGG" id="vg:40101038"/>